<feature type="compositionally biased region" description="Basic and acidic residues" evidence="16">
    <location>
        <begin position="725"/>
        <end position="743"/>
    </location>
</feature>
<dbReference type="Gene3D" id="1.10.3810.10">
    <property type="entry name" value="Biosynthetic peptidoglycan transglycosylase-like"/>
    <property type="match status" value="1"/>
</dbReference>
<keyword evidence="5" id="KW-0808">Transferase</keyword>
<keyword evidence="2" id="KW-0121">Carboxypeptidase</keyword>
<dbReference type="Proteomes" id="UP000070467">
    <property type="component" value="Unassembled WGS sequence"/>
</dbReference>
<evidence type="ECO:0000256" key="5">
    <source>
        <dbReference type="ARBA" id="ARBA00022679"/>
    </source>
</evidence>
<feature type="domain" description="Penicillin-binding protein transpeptidase" evidence="18">
    <location>
        <begin position="377"/>
        <end position="629"/>
    </location>
</feature>
<organism evidence="20 21">
    <name type="scientific">Gemelliphila asaccharolytica</name>
    <dbReference type="NCBI Taxonomy" id="502393"/>
    <lineage>
        <taxon>Bacteria</taxon>
        <taxon>Bacillati</taxon>
        <taxon>Bacillota</taxon>
        <taxon>Bacilli</taxon>
        <taxon>Bacillales</taxon>
        <taxon>Gemellaceae</taxon>
        <taxon>Gemelliphila</taxon>
    </lineage>
</organism>
<feature type="region of interest" description="Disordered" evidence="16">
    <location>
        <begin position="725"/>
        <end position="768"/>
    </location>
</feature>
<evidence type="ECO:0000256" key="17">
    <source>
        <dbReference type="SAM" id="Phobius"/>
    </source>
</evidence>
<dbReference type="PANTHER" id="PTHR32282">
    <property type="entry name" value="BINDING PROTEIN TRANSPEPTIDASE, PUTATIVE-RELATED"/>
    <property type="match status" value="1"/>
</dbReference>
<dbReference type="SUPFAM" id="SSF53955">
    <property type="entry name" value="Lysozyme-like"/>
    <property type="match status" value="1"/>
</dbReference>
<keyword evidence="11 17" id="KW-0472">Membrane</keyword>
<dbReference type="InterPro" id="IPR001264">
    <property type="entry name" value="Glyco_trans_51"/>
</dbReference>
<dbReference type="Pfam" id="PF00905">
    <property type="entry name" value="Transpeptidase"/>
    <property type="match status" value="1"/>
</dbReference>
<evidence type="ECO:0000256" key="14">
    <source>
        <dbReference type="ARBA" id="ARBA00034000"/>
    </source>
</evidence>
<protein>
    <submittedName>
        <fullName evidence="20">Transglycosylase</fullName>
    </submittedName>
</protein>
<gene>
    <name evidence="20" type="ORF">HMPREF1871_00083</name>
</gene>
<evidence type="ECO:0000256" key="9">
    <source>
        <dbReference type="ARBA" id="ARBA00022984"/>
    </source>
</evidence>
<dbReference type="SUPFAM" id="SSF56601">
    <property type="entry name" value="beta-lactamase/transpeptidase-like"/>
    <property type="match status" value="1"/>
</dbReference>
<dbReference type="InterPro" id="IPR023346">
    <property type="entry name" value="Lysozyme-like_dom_sf"/>
</dbReference>
<evidence type="ECO:0000256" key="11">
    <source>
        <dbReference type="ARBA" id="ARBA00023136"/>
    </source>
</evidence>
<feature type="domain" description="Glycosyl transferase family 51" evidence="19">
    <location>
        <begin position="67"/>
        <end position="255"/>
    </location>
</feature>
<accession>A0ABR5TPZ5</accession>
<keyword evidence="3" id="KW-0645">Protease</keyword>
<evidence type="ECO:0000256" key="1">
    <source>
        <dbReference type="ARBA" id="ARBA00022475"/>
    </source>
</evidence>
<keyword evidence="9" id="KW-0573">Peptidoglycan synthesis</keyword>
<proteinExistence type="predicted"/>
<dbReference type="Gene3D" id="3.40.710.10">
    <property type="entry name" value="DD-peptidase/beta-lactamase superfamily"/>
    <property type="match status" value="1"/>
</dbReference>
<keyword evidence="13" id="KW-0961">Cell wall biogenesis/degradation</keyword>
<evidence type="ECO:0000313" key="21">
    <source>
        <dbReference type="Proteomes" id="UP000070467"/>
    </source>
</evidence>
<evidence type="ECO:0000256" key="8">
    <source>
        <dbReference type="ARBA" id="ARBA00022960"/>
    </source>
</evidence>
<evidence type="ECO:0000256" key="10">
    <source>
        <dbReference type="ARBA" id="ARBA00022989"/>
    </source>
</evidence>
<keyword evidence="7" id="KW-0378">Hydrolase</keyword>
<keyword evidence="6 17" id="KW-0812">Transmembrane</keyword>
<sequence length="768" mass="87238">MKEEKGKKKFHIKKFLAVTIIFLAFLIGLGIGFFANLVKDIPLFTENEIREKIKDLNVNSDVYFSNNEKISTINSELIRKTVPFNAMGETIKKAIIASEDANFYNNSGIEPQATLRATYNEITGKSISGGSTITQQLIKNQLLDNSRSYERKSKEILIALRITKYISKNEILESYLNMASFGKNKLGQNICGIETASLGVFGVHSKDLNIAQASYLAGFVQSPFKYTPFDNKGNIKSDEELSYGFNRQKYVLNRMLDEHFITKKQYDEAINFDIKSSFIKELNNGTFSYPYITDAVIKESSEILAKQMAEKEGNSDKFKNNKEYRINLLEEAKIKFISGGYSVKTTINKDLYNKLQEARDNYSGFISQNGQNIELGACVIDNKTGKVLSFIGGRSYDKNQLNHAMSTYRSPGSTIKPLLVYGPAIDKGYITTNSAVLDKKFNYKGWSPNNFTKMEYGIIPARMALSQSLNLSTIRLYSAFYKENPVKEYLKKMDFEKFTENDEKNLATSIGGVQVGVSVLENTNAFATLANEGNYNKAYMVDEIRNNNGDIVYMHKKDPKKIYKKETSYLTVDMLKDVIKPGASAQDIKNKLNFDSSNIFLKTGTSEFNHDLWVVGGTKNVTLGLWTGYDNPQEISGYQHAHNQWAYFMNSINDLDTSLLKIEEDFSKPDTVENSLINKINNEKGDTSDIVPNWFKKLSEEKVYLKFGYLIDENVKKIIKVQHEEKNEKTVTKNNEEDLKEENNSEESVSEDNNSEDNNSEEKEQYGE</sequence>
<name>A0ABR5TPZ5_9BACL</name>
<reference evidence="20 21" key="1">
    <citation type="submission" date="2016-01" db="EMBL/GenBank/DDBJ databases">
        <authorList>
            <person name="Mitreva M."/>
            <person name="Pepin K.H."/>
            <person name="Mihindukulasuriya K.A."/>
            <person name="Fulton R."/>
            <person name="Fronick C."/>
            <person name="O'Laughlin M."/>
            <person name="Miner T."/>
            <person name="Herter B."/>
            <person name="Rosa B.A."/>
            <person name="Cordes M."/>
            <person name="Tomlinson C."/>
            <person name="Wollam A."/>
            <person name="Palsikar V.B."/>
            <person name="Mardis E.R."/>
            <person name="Wilson R.K."/>
        </authorList>
    </citation>
    <scope>NUCLEOTIDE SEQUENCE [LARGE SCALE GENOMIC DNA]</scope>
    <source>
        <strain evidence="20 21">KA00071</strain>
    </source>
</reference>
<dbReference type="EMBL" id="LSDB01000001">
    <property type="protein sequence ID" value="KXB59016.1"/>
    <property type="molecule type" value="Genomic_DNA"/>
</dbReference>
<keyword evidence="12" id="KW-0511">Multifunctional enzyme</keyword>
<evidence type="ECO:0000256" key="4">
    <source>
        <dbReference type="ARBA" id="ARBA00022676"/>
    </source>
</evidence>
<comment type="caution">
    <text evidence="20">The sequence shown here is derived from an EMBL/GenBank/DDBJ whole genome shotgun (WGS) entry which is preliminary data.</text>
</comment>
<dbReference type="InterPro" id="IPR001460">
    <property type="entry name" value="PCN-bd_Tpept"/>
</dbReference>
<keyword evidence="8" id="KW-0133">Cell shape</keyword>
<evidence type="ECO:0000256" key="3">
    <source>
        <dbReference type="ARBA" id="ARBA00022670"/>
    </source>
</evidence>
<evidence type="ECO:0000256" key="12">
    <source>
        <dbReference type="ARBA" id="ARBA00023268"/>
    </source>
</evidence>
<keyword evidence="21" id="KW-1185">Reference proteome</keyword>
<dbReference type="Pfam" id="PF00912">
    <property type="entry name" value="Transgly"/>
    <property type="match status" value="1"/>
</dbReference>
<evidence type="ECO:0000256" key="15">
    <source>
        <dbReference type="ARBA" id="ARBA00049902"/>
    </source>
</evidence>
<evidence type="ECO:0000256" key="16">
    <source>
        <dbReference type="SAM" id="MobiDB-lite"/>
    </source>
</evidence>
<feature type="compositionally biased region" description="Acidic residues" evidence="16">
    <location>
        <begin position="744"/>
        <end position="759"/>
    </location>
</feature>
<comment type="catalytic activity">
    <reaction evidence="15">
        <text>[GlcNAc-(1-&gt;4)-Mur2Ac(oyl-L-Ala-gamma-D-Glu-L-Lys-D-Ala-D-Ala)](n)-di-trans,octa-cis-undecaprenyl diphosphate + beta-D-GlcNAc-(1-&gt;4)-Mur2Ac(oyl-L-Ala-gamma-D-Glu-L-Lys-D-Ala-D-Ala)-di-trans,octa-cis-undecaprenyl diphosphate = [GlcNAc-(1-&gt;4)-Mur2Ac(oyl-L-Ala-gamma-D-Glu-L-Lys-D-Ala-D-Ala)](n+1)-di-trans,octa-cis-undecaprenyl diphosphate + di-trans,octa-cis-undecaprenyl diphosphate + H(+)</text>
        <dbReference type="Rhea" id="RHEA:23708"/>
        <dbReference type="Rhea" id="RHEA-COMP:9602"/>
        <dbReference type="Rhea" id="RHEA-COMP:9603"/>
        <dbReference type="ChEBI" id="CHEBI:15378"/>
        <dbReference type="ChEBI" id="CHEBI:58405"/>
        <dbReference type="ChEBI" id="CHEBI:60033"/>
        <dbReference type="ChEBI" id="CHEBI:78435"/>
        <dbReference type="EC" id="2.4.99.28"/>
    </reaction>
</comment>
<evidence type="ECO:0000256" key="6">
    <source>
        <dbReference type="ARBA" id="ARBA00022692"/>
    </source>
</evidence>
<evidence type="ECO:0000256" key="13">
    <source>
        <dbReference type="ARBA" id="ARBA00023316"/>
    </source>
</evidence>
<evidence type="ECO:0000313" key="20">
    <source>
        <dbReference type="EMBL" id="KXB59016.1"/>
    </source>
</evidence>
<evidence type="ECO:0000259" key="19">
    <source>
        <dbReference type="Pfam" id="PF00912"/>
    </source>
</evidence>
<comment type="catalytic activity">
    <reaction evidence="14">
        <text>Preferential cleavage: (Ac)2-L-Lys-D-Ala-|-D-Ala. Also transpeptidation of peptidyl-alanyl moieties that are N-acyl substituents of D-alanine.</text>
        <dbReference type="EC" id="3.4.16.4"/>
    </reaction>
</comment>
<dbReference type="RefSeq" id="WP_066128454.1">
    <property type="nucleotide sequence ID" value="NZ_KQ959854.1"/>
</dbReference>
<dbReference type="InterPro" id="IPR012338">
    <property type="entry name" value="Beta-lactam/transpept-like"/>
</dbReference>
<evidence type="ECO:0000256" key="2">
    <source>
        <dbReference type="ARBA" id="ARBA00022645"/>
    </source>
</evidence>
<dbReference type="PANTHER" id="PTHR32282:SF32">
    <property type="entry name" value="PENICILLIN-BINDING PROTEIN 2A"/>
    <property type="match status" value="1"/>
</dbReference>
<keyword evidence="10 17" id="KW-1133">Transmembrane helix</keyword>
<dbReference type="InterPro" id="IPR050396">
    <property type="entry name" value="Glycosyltr_51/Transpeptidase"/>
</dbReference>
<dbReference type="InterPro" id="IPR036950">
    <property type="entry name" value="PBP_transglycosylase"/>
</dbReference>
<feature type="transmembrane region" description="Helical" evidence="17">
    <location>
        <begin position="15"/>
        <end position="35"/>
    </location>
</feature>
<keyword evidence="1" id="KW-1003">Cell membrane</keyword>
<evidence type="ECO:0000256" key="7">
    <source>
        <dbReference type="ARBA" id="ARBA00022801"/>
    </source>
</evidence>
<keyword evidence="4" id="KW-0328">Glycosyltransferase</keyword>
<evidence type="ECO:0000259" key="18">
    <source>
        <dbReference type="Pfam" id="PF00905"/>
    </source>
</evidence>